<feature type="region of interest" description="Disordered" evidence="1">
    <location>
        <begin position="1"/>
        <end position="36"/>
    </location>
</feature>
<feature type="region of interest" description="Disordered" evidence="1">
    <location>
        <begin position="727"/>
        <end position="992"/>
    </location>
</feature>
<feature type="compositionally biased region" description="Low complexity" evidence="1">
    <location>
        <begin position="1161"/>
        <end position="1173"/>
    </location>
</feature>
<feature type="compositionally biased region" description="Low complexity" evidence="1">
    <location>
        <begin position="1315"/>
        <end position="1326"/>
    </location>
</feature>
<evidence type="ECO:0000256" key="1">
    <source>
        <dbReference type="SAM" id="MobiDB-lite"/>
    </source>
</evidence>
<feature type="compositionally biased region" description="Pro residues" evidence="1">
    <location>
        <begin position="1077"/>
        <end position="1089"/>
    </location>
</feature>
<feature type="compositionally biased region" description="Gly residues" evidence="1">
    <location>
        <begin position="788"/>
        <end position="810"/>
    </location>
</feature>
<feature type="compositionally biased region" description="Basic residues" evidence="1">
    <location>
        <begin position="886"/>
        <end position="897"/>
    </location>
</feature>
<proteinExistence type="predicted"/>
<feature type="compositionally biased region" description="Low complexity" evidence="1">
    <location>
        <begin position="429"/>
        <end position="445"/>
    </location>
</feature>
<protein>
    <submittedName>
        <fullName evidence="2">Uncharacterized protein</fullName>
    </submittedName>
</protein>
<comment type="caution">
    <text evidence="2">The sequence shown here is derived from an EMBL/GenBank/DDBJ whole genome shotgun (WGS) entry which is preliminary data.</text>
</comment>
<feature type="compositionally biased region" description="Gly residues" evidence="1">
    <location>
        <begin position="1226"/>
        <end position="1238"/>
    </location>
</feature>
<accession>A0ABQ5RMY8</accession>
<name>A0ABQ5RMY8_9CHLO</name>
<evidence type="ECO:0000313" key="3">
    <source>
        <dbReference type="Proteomes" id="UP001165090"/>
    </source>
</evidence>
<feature type="compositionally biased region" description="Low complexity" evidence="1">
    <location>
        <begin position="234"/>
        <end position="243"/>
    </location>
</feature>
<feature type="region of interest" description="Disordered" evidence="1">
    <location>
        <begin position="480"/>
        <end position="709"/>
    </location>
</feature>
<feature type="compositionally biased region" description="Low complexity" evidence="1">
    <location>
        <begin position="528"/>
        <end position="556"/>
    </location>
</feature>
<dbReference type="Proteomes" id="UP001165090">
    <property type="component" value="Unassembled WGS sequence"/>
</dbReference>
<reference evidence="2 3" key="1">
    <citation type="journal article" date="2023" name="IScience">
        <title>Expanded male sex-determining region conserved during the evolution of homothallism in the green alga Volvox.</title>
        <authorList>
            <person name="Yamamoto K."/>
            <person name="Matsuzaki R."/>
            <person name="Mahakham W."/>
            <person name="Heman W."/>
            <person name="Sekimoto H."/>
            <person name="Kawachi M."/>
            <person name="Minakuchi Y."/>
            <person name="Toyoda A."/>
            <person name="Nozaki H."/>
        </authorList>
    </citation>
    <scope>NUCLEOTIDE SEQUENCE [LARGE SCALE GENOMIC DNA]</scope>
    <source>
        <strain evidence="2 3">NIES-4468</strain>
    </source>
</reference>
<feature type="region of interest" description="Disordered" evidence="1">
    <location>
        <begin position="1107"/>
        <end position="1326"/>
    </location>
</feature>
<feature type="region of interest" description="Disordered" evidence="1">
    <location>
        <begin position="61"/>
        <end position="329"/>
    </location>
</feature>
<feature type="compositionally biased region" description="Low complexity" evidence="1">
    <location>
        <begin position="1056"/>
        <end position="1076"/>
    </location>
</feature>
<feature type="compositionally biased region" description="Pro residues" evidence="1">
    <location>
        <begin position="685"/>
        <end position="695"/>
    </location>
</feature>
<feature type="compositionally biased region" description="Polar residues" evidence="1">
    <location>
        <begin position="247"/>
        <end position="256"/>
    </location>
</feature>
<feature type="compositionally biased region" description="Basic and acidic residues" evidence="1">
    <location>
        <begin position="623"/>
        <end position="635"/>
    </location>
</feature>
<feature type="compositionally biased region" description="Pro residues" evidence="1">
    <location>
        <begin position="150"/>
        <end position="161"/>
    </location>
</feature>
<feature type="compositionally biased region" description="Basic and acidic residues" evidence="1">
    <location>
        <begin position="1"/>
        <end position="16"/>
    </location>
</feature>
<feature type="region of interest" description="Disordered" evidence="1">
    <location>
        <begin position="1023"/>
        <end position="1091"/>
    </location>
</feature>
<keyword evidence="3" id="KW-1185">Reference proteome</keyword>
<gene>
    <name evidence="2" type="ORF">VaNZ11_000427</name>
</gene>
<feature type="compositionally biased region" description="Low complexity" evidence="1">
    <location>
        <begin position="1040"/>
        <end position="1049"/>
    </location>
</feature>
<evidence type="ECO:0000313" key="2">
    <source>
        <dbReference type="EMBL" id="GLI58684.1"/>
    </source>
</evidence>
<dbReference type="EMBL" id="BSDZ01000003">
    <property type="protein sequence ID" value="GLI58684.1"/>
    <property type="molecule type" value="Genomic_DNA"/>
</dbReference>
<feature type="compositionally biased region" description="Pro residues" evidence="1">
    <location>
        <begin position="1265"/>
        <end position="1286"/>
    </location>
</feature>
<feature type="compositionally biased region" description="Basic and acidic residues" evidence="1">
    <location>
        <begin position="768"/>
        <end position="781"/>
    </location>
</feature>
<feature type="compositionally biased region" description="Low complexity" evidence="1">
    <location>
        <begin position="589"/>
        <end position="609"/>
    </location>
</feature>
<feature type="compositionally biased region" description="Basic and acidic residues" evidence="1">
    <location>
        <begin position="61"/>
        <end position="75"/>
    </location>
</feature>
<feature type="compositionally biased region" description="Pro residues" evidence="1">
    <location>
        <begin position="578"/>
        <end position="588"/>
    </location>
</feature>
<feature type="compositionally biased region" description="Polar residues" evidence="1">
    <location>
        <begin position="410"/>
        <end position="424"/>
    </location>
</feature>
<feature type="compositionally biased region" description="Low complexity" evidence="1">
    <location>
        <begin position="941"/>
        <end position="954"/>
    </location>
</feature>
<feature type="region of interest" description="Disordered" evidence="1">
    <location>
        <begin position="393"/>
        <end position="460"/>
    </location>
</feature>
<organism evidence="2 3">
    <name type="scientific">Volvox africanus</name>
    <dbReference type="NCBI Taxonomy" id="51714"/>
    <lineage>
        <taxon>Eukaryota</taxon>
        <taxon>Viridiplantae</taxon>
        <taxon>Chlorophyta</taxon>
        <taxon>core chlorophytes</taxon>
        <taxon>Chlorophyceae</taxon>
        <taxon>CS clade</taxon>
        <taxon>Chlamydomonadales</taxon>
        <taxon>Volvocaceae</taxon>
        <taxon>Volvox</taxon>
    </lineage>
</organism>
<feature type="compositionally biased region" description="Low complexity" evidence="1">
    <location>
        <begin position="1211"/>
        <end position="1222"/>
    </location>
</feature>
<feature type="region of interest" description="Disordered" evidence="1">
    <location>
        <begin position="1409"/>
        <end position="1452"/>
    </location>
</feature>
<feature type="compositionally biased region" description="Gly residues" evidence="1">
    <location>
        <begin position="1174"/>
        <end position="1191"/>
    </location>
</feature>
<sequence length="1478" mass="149040">MEDDATADHLEPHGENESDAPLERASSGPFHTGAGKRRGDITLAELQEQFYLLQHQFELFQEGRTRPPTRARDEGSAPAPVPRERSRDIGGGPGPVAVASGPRSQSVPPGARMLRSPSPADSRHEQMRPRQPFAQQPPRASRPPAAVTTPSPPGAAPPRPRPAAAVLDRRLPSPPPLQNPRSVAKALPEVPAASGAAGINKTPEKKKVKKKVERPPWRDDFAGESSPWSRELAQEQAEAVAAVDSLATATGGTDNGSAAPVQATLNPGRGHSSRESEPWSRTRASSDGGDRDAPPSPKPGPVVALGEIQEGLPKGVLAPVRRRPQPTTAASVRAAAVAAAIEVGRQQQLLEQQLMEQQQGIRQQAARGGMLLVVSSGPGGTAVAHQGSPVELDAARTSPGRGSHIPSLPSPGSESRPRTQQSRIPTLPVQPEQQQQGHQNPVNGPRQLEPATTLALGDPLGDLGGGGVHRLVVDASVSSSFSNDDPLFSSTESSQTPASSTVSSAQQQRRRRQWAVPGAAVAGGGNIGHAADGVAGGARRASSSDGAADGAVAPAVLCGPPAGVTSPSAPAPGRAFNPTPPSSRPPSRPASRPASRPTSTTGDATAGASGHHHPNSSTAYAEEDARQHSSPERPTGHRISSTGGYHEARGGGILPASDLATPDLTFSAGISAGGCSEDSFSRRQTPPPGPPPGPSPTADAGSGGSFHLAAGAPVAFDRTAEIVLPAIANEADSGPHKAGMGRGPGPGPVGPRNKEEYFRKLSALKRSLPHDSMRRVTEDGGNHAGVSCSGGGWGGGGDSSSTGNGGGGSAGPSRKWMDPGSGDKPLSATPVDAVGSAPAAVRAARSRNLTADALQSNTVRGGDSSGGNDVLDAGEGTAGDPSGPARKPRPARGRSFQHQRSGSFGDAVAAGPSLGGAAEEPRISDSGQSARTAPQVPVQLPGVGSSPPHSPSRLSPHRVPRGIQPGAGPRAQPPPPQQQQQHVGGTAADASLGGAAPISAEQYMAFAVQYPEIAMAAAQAVMNTNGSRTRARWNVPPPQALEAAAAPQQQQPPQPGLAAAGATATPGGGPHLWPHQQHPPPLPPPPPPQQLAAAMVSANSLGIPAVPLLCSPSQAPQPRDPAQRPFPSGGDNSHDLRRANSEGPRMAMGRGAGVGMQDTVPTLAAPPTSAPSGSGPGGFGPPAGGPSGLFYGGAHPPQPPQQPPMVQGLFPSGSAGAAACWPGPGPGEGLPDGNGRLVGGAYTSAGQPARPAIAQTNEVWTGGPGPGPGPPSQVHPSGFPPPPPPQWNGYGYGPGVRPSGYAGLPGPGPGPMEPHGPLGHTGPLGDPYRPPIFKRVSNGHHDGFGAAGLGYASAPPIASGPGYGSGGGAAGGSDLPDYLRVSMSRMVAGWSAPNAKHGALSGFNDVWQHRNNSRPPAGPGVAAFSSGGSPAVPGGDVAVQARAASGGGGRETGFEGLSLAEVLASKPKKETPNFKKKT</sequence>
<feature type="compositionally biased region" description="Low complexity" evidence="1">
    <location>
        <begin position="129"/>
        <end position="149"/>
    </location>
</feature>
<feature type="compositionally biased region" description="Low complexity" evidence="1">
    <location>
        <begin position="833"/>
        <end position="847"/>
    </location>
</feature>
<feature type="compositionally biased region" description="Low complexity" evidence="1">
    <location>
        <begin position="489"/>
        <end position="507"/>
    </location>
</feature>